<dbReference type="AlphaFoldDB" id="A0AAN4ZTX0"/>
<dbReference type="EMBL" id="BTRK01000003">
    <property type="protein sequence ID" value="GMR43780.1"/>
    <property type="molecule type" value="Genomic_DNA"/>
</dbReference>
<evidence type="ECO:0000313" key="3">
    <source>
        <dbReference type="Proteomes" id="UP001328107"/>
    </source>
</evidence>
<feature type="non-terminal residue" evidence="2">
    <location>
        <position position="1"/>
    </location>
</feature>
<comment type="caution">
    <text evidence="2">The sequence shown here is derived from an EMBL/GenBank/DDBJ whole genome shotgun (WGS) entry which is preliminary data.</text>
</comment>
<proteinExistence type="predicted"/>
<dbReference type="Proteomes" id="UP001328107">
    <property type="component" value="Unassembled WGS sequence"/>
</dbReference>
<feature type="coiled-coil region" evidence="1">
    <location>
        <begin position="74"/>
        <end position="101"/>
    </location>
</feature>
<reference evidence="3" key="1">
    <citation type="submission" date="2022-10" db="EMBL/GenBank/DDBJ databases">
        <title>Genome assembly of Pristionchus species.</title>
        <authorList>
            <person name="Yoshida K."/>
            <person name="Sommer R.J."/>
        </authorList>
    </citation>
    <scope>NUCLEOTIDE SEQUENCE [LARGE SCALE GENOMIC DNA]</scope>
    <source>
        <strain evidence="3">RS5460</strain>
    </source>
</reference>
<evidence type="ECO:0000256" key="1">
    <source>
        <dbReference type="SAM" id="Coils"/>
    </source>
</evidence>
<organism evidence="2 3">
    <name type="scientific">Pristionchus mayeri</name>
    <dbReference type="NCBI Taxonomy" id="1317129"/>
    <lineage>
        <taxon>Eukaryota</taxon>
        <taxon>Metazoa</taxon>
        <taxon>Ecdysozoa</taxon>
        <taxon>Nematoda</taxon>
        <taxon>Chromadorea</taxon>
        <taxon>Rhabditida</taxon>
        <taxon>Rhabditina</taxon>
        <taxon>Diplogasteromorpha</taxon>
        <taxon>Diplogasteroidea</taxon>
        <taxon>Neodiplogasteridae</taxon>
        <taxon>Pristionchus</taxon>
    </lineage>
</organism>
<keyword evidence="1" id="KW-0175">Coiled coil</keyword>
<name>A0AAN4ZTX0_9BILA</name>
<protein>
    <submittedName>
        <fullName evidence="2">Uncharacterized protein</fullName>
    </submittedName>
</protein>
<feature type="non-terminal residue" evidence="2">
    <location>
        <position position="232"/>
    </location>
</feature>
<evidence type="ECO:0000313" key="2">
    <source>
        <dbReference type="EMBL" id="GMR43780.1"/>
    </source>
</evidence>
<gene>
    <name evidence="2" type="ORF">PMAYCL1PPCAC_13975</name>
</gene>
<accession>A0AAN4ZTX0</accession>
<sequence>EDRILFNDGCLKRGPFTERQVQEWFREKWLENSFVFQFTRSNEVSSNSEKSGIDLGMLRARNGNGCPFINFDEKSEFEMKREERENRLVKMEKEIADLRLKFTPILGLDEIIEGSDGQLEVAGQESAESVAVVRMKQSNEEIGHTVATFVLDALAVYASGDFASWDKDRAVEIESALNEVENKDEKKARNPVFERILVEKMKEKEFFCCEICQEALFNYKQALVHFTSSEHC</sequence>
<keyword evidence="3" id="KW-1185">Reference proteome</keyword>